<dbReference type="InterPro" id="IPR002197">
    <property type="entry name" value="HTH_Fis"/>
</dbReference>
<dbReference type="InterPro" id="IPR009057">
    <property type="entry name" value="Homeodomain-like_sf"/>
</dbReference>
<proteinExistence type="predicted"/>
<dbReference type="CDD" id="cd00009">
    <property type="entry name" value="AAA"/>
    <property type="match status" value="1"/>
</dbReference>
<protein>
    <submittedName>
        <fullName evidence="6">Propionate catabolism operon regulatory protein PrpR</fullName>
    </submittedName>
</protein>
<dbReference type="EMBL" id="MTJL01000048">
    <property type="protein sequence ID" value="OMH99168.1"/>
    <property type="molecule type" value="Genomic_DNA"/>
</dbReference>
<keyword evidence="3" id="KW-0805">Transcription regulation</keyword>
<comment type="caution">
    <text evidence="6">The sequence shown here is derived from an EMBL/GenBank/DDBJ whole genome shotgun (WGS) entry which is preliminary data.</text>
</comment>
<dbReference type="PANTHER" id="PTHR32071">
    <property type="entry name" value="TRANSCRIPTIONAL REGULATORY PROTEIN"/>
    <property type="match status" value="1"/>
</dbReference>
<dbReference type="Gene3D" id="3.40.50.2300">
    <property type="match status" value="1"/>
</dbReference>
<name>A0A1R1S0D3_9BACI</name>
<dbReference type="Proteomes" id="UP000187367">
    <property type="component" value="Unassembled WGS sequence"/>
</dbReference>
<dbReference type="Pfam" id="PF02954">
    <property type="entry name" value="HTH_8"/>
    <property type="match status" value="1"/>
</dbReference>
<evidence type="ECO:0000313" key="7">
    <source>
        <dbReference type="Proteomes" id="UP000187367"/>
    </source>
</evidence>
<dbReference type="InterPro" id="IPR010524">
    <property type="entry name" value="Sig_transdc_resp-reg_PrpR_N"/>
</dbReference>
<dbReference type="RefSeq" id="WP_076760903.1">
    <property type="nucleotide sequence ID" value="NZ_JARMMK010000003.1"/>
</dbReference>
<feature type="domain" description="Sigma-54 factor interaction" evidence="5">
    <location>
        <begin position="304"/>
        <end position="507"/>
    </location>
</feature>
<evidence type="ECO:0000256" key="2">
    <source>
        <dbReference type="ARBA" id="ARBA00022840"/>
    </source>
</evidence>
<dbReference type="GO" id="GO:0006355">
    <property type="term" value="P:regulation of DNA-templated transcription"/>
    <property type="evidence" value="ECO:0007669"/>
    <property type="project" value="InterPro"/>
</dbReference>
<dbReference type="Gene3D" id="3.40.50.300">
    <property type="entry name" value="P-loop containing nucleotide triphosphate hydrolases"/>
    <property type="match status" value="1"/>
</dbReference>
<dbReference type="Pfam" id="PF06506">
    <property type="entry name" value="PrpR_N"/>
    <property type="match status" value="1"/>
</dbReference>
<sequence>MKVMAIAPYEGLKELMIQLAEHEDFEFQAVSGDLQRGVELAKEAEANGTDMIISRGGTAELIQHEVSIPVVDIEVSGYDILRVLTLAKGYPGKTAIVGFPLISDGASAVCEILDISMDTYTVSAESDVEPMLIQLKKQDYQVIIGDVITIEKAERLGLNGLLLTSGKESIAKAFLYAKKLYSFLNKIKHKYAVPYHILQQDETGYAVYNEKLRPVFQNNVFAEHIGPLQNIKELIGEAEKKGEIQYRFREQKQTWTMTGRRVFVSGEALTVFTAEKSADITLSAVPGVTIQFPHQQPLRAGYMETSKSEKMQRVLQNAERYASRREPVWINGAPGTGKEHLARLIHMKSSNKHEPFKKIDAGLLSDKEWEHVCESEDIFSGTGTLYITQIDRMPQRAQQLLLRRINGPLNEFRLILSSSRNVNLLAAEDKFSAELYDALCHLELHVPRLSERKEDIWHLAYQFIAESNETFGKQIVGFRSDARANLEEAKWPDNLNQLRRTVRTCVLEAKGAYIEKADVERVLNRLEDDGKGEIDLSGTLEEIEKRIIQKVYTEEGKNQTRTAERLGINRTTLWRKLK</sequence>
<keyword evidence="7" id="KW-1185">Reference proteome</keyword>
<dbReference type="InterPro" id="IPR002078">
    <property type="entry name" value="Sigma_54_int"/>
</dbReference>
<dbReference type="Gene3D" id="3.40.50.10660">
    <property type="entry name" value="PrpR receptor domain-like"/>
    <property type="match status" value="1"/>
</dbReference>
<dbReference type="SUPFAM" id="SSF159800">
    <property type="entry name" value="PrpR receptor domain-like"/>
    <property type="match status" value="1"/>
</dbReference>
<evidence type="ECO:0000259" key="5">
    <source>
        <dbReference type="PROSITE" id="PS50045"/>
    </source>
</evidence>
<dbReference type="GO" id="GO:0043565">
    <property type="term" value="F:sequence-specific DNA binding"/>
    <property type="evidence" value="ECO:0007669"/>
    <property type="project" value="InterPro"/>
</dbReference>
<dbReference type="Pfam" id="PF25601">
    <property type="entry name" value="AAA_lid_14"/>
    <property type="match status" value="1"/>
</dbReference>
<dbReference type="OrthoDB" id="9771372at2"/>
<dbReference type="Gene3D" id="1.10.8.60">
    <property type="match status" value="1"/>
</dbReference>
<keyword evidence="1" id="KW-0547">Nucleotide-binding</keyword>
<evidence type="ECO:0000256" key="3">
    <source>
        <dbReference type="ARBA" id="ARBA00023015"/>
    </source>
</evidence>
<keyword evidence="4" id="KW-0804">Transcription</keyword>
<dbReference type="GO" id="GO:0000156">
    <property type="term" value="F:phosphorelay response regulator activity"/>
    <property type="evidence" value="ECO:0007669"/>
    <property type="project" value="InterPro"/>
</dbReference>
<dbReference type="PRINTS" id="PR01590">
    <property type="entry name" value="HTHFIS"/>
</dbReference>
<accession>A0A1R1S0D3</accession>
<dbReference type="InterPro" id="IPR027417">
    <property type="entry name" value="P-loop_NTPase"/>
</dbReference>
<evidence type="ECO:0000313" key="6">
    <source>
        <dbReference type="EMBL" id="OMH99168.1"/>
    </source>
</evidence>
<keyword evidence="2" id="KW-0067">ATP-binding</keyword>
<dbReference type="Gene3D" id="1.10.10.60">
    <property type="entry name" value="Homeodomain-like"/>
    <property type="match status" value="1"/>
</dbReference>
<dbReference type="InterPro" id="IPR058031">
    <property type="entry name" value="AAA_lid_NorR"/>
</dbReference>
<dbReference type="GO" id="GO:0005524">
    <property type="term" value="F:ATP binding"/>
    <property type="evidence" value="ECO:0007669"/>
    <property type="project" value="UniProtKB-KW"/>
</dbReference>
<reference evidence="6 7" key="1">
    <citation type="submission" date="2017-01" db="EMBL/GenBank/DDBJ databases">
        <title>Bacillus phylogenomics.</title>
        <authorList>
            <person name="Dunlap C."/>
        </authorList>
    </citation>
    <scope>NUCLEOTIDE SEQUENCE [LARGE SCALE GENOMIC DNA]</scope>
    <source>
        <strain evidence="6 7">NRRL B-41282</strain>
    </source>
</reference>
<dbReference type="PROSITE" id="PS50045">
    <property type="entry name" value="SIGMA54_INTERACT_4"/>
    <property type="match status" value="1"/>
</dbReference>
<evidence type="ECO:0000256" key="4">
    <source>
        <dbReference type="ARBA" id="ARBA00023163"/>
    </source>
</evidence>
<dbReference type="SUPFAM" id="SSF52540">
    <property type="entry name" value="P-loop containing nucleoside triphosphate hydrolases"/>
    <property type="match status" value="1"/>
</dbReference>
<evidence type="ECO:0000256" key="1">
    <source>
        <dbReference type="ARBA" id="ARBA00022741"/>
    </source>
</evidence>
<dbReference type="Pfam" id="PF14532">
    <property type="entry name" value="Sigma54_activ_2"/>
    <property type="match status" value="1"/>
</dbReference>
<organism evidence="6 7">
    <name type="scientific">Bacillus swezeyi</name>
    <dbReference type="NCBI Taxonomy" id="1925020"/>
    <lineage>
        <taxon>Bacteria</taxon>
        <taxon>Bacillati</taxon>
        <taxon>Bacillota</taxon>
        <taxon>Bacilli</taxon>
        <taxon>Bacillales</taxon>
        <taxon>Bacillaceae</taxon>
        <taxon>Bacillus</taxon>
    </lineage>
</organism>
<gene>
    <name evidence="6" type="ORF">BW143_20745</name>
</gene>
<dbReference type="SUPFAM" id="SSF46689">
    <property type="entry name" value="Homeodomain-like"/>
    <property type="match status" value="1"/>
</dbReference>
<accession>A0A1R1Q9J2</accession>
<dbReference type="AlphaFoldDB" id="A0A1R1S0D3"/>